<accession>A0A2H9MMM2</accession>
<accession>A0A2G9LJE9</accession>
<dbReference type="InterPro" id="IPR036397">
    <property type="entry name" value="RNaseH_sf"/>
</dbReference>
<dbReference type="Proteomes" id="UP000228888">
    <property type="component" value="Unassembled WGS sequence"/>
</dbReference>
<dbReference type="EMBL" id="PFMG01000023">
    <property type="protein sequence ID" value="PIY99902.1"/>
    <property type="molecule type" value="Genomic_DNA"/>
</dbReference>
<accession>A0A2H9M8P3</accession>
<accession>A0A2H9QSL6</accession>
<evidence type="ECO:0000313" key="9">
    <source>
        <dbReference type="EMBL" id="PJC01607.1"/>
    </source>
</evidence>
<dbReference type="AlphaFoldDB" id="A0A2G9LJE9"/>
<evidence type="ECO:0000313" key="10">
    <source>
        <dbReference type="Proteomes" id="UP000228874"/>
    </source>
</evidence>
<organism evidence="2 12">
    <name type="scientific">Huberarchaeum crystalense</name>
    <dbReference type="NCBI Taxonomy" id="2014257"/>
    <lineage>
        <taxon>Archaea</taxon>
        <taxon>Candidatus Huberarchaeota</taxon>
        <taxon>Candidatus Huberarchaeia</taxon>
        <taxon>Candidatus Huberarchaeales</taxon>
        <taxon>Candidatus Huberarchaeaceae</taxon>
        <taxon>Candidatus Huberarchaeum</taxon>
    </lineage>
</organism>
<dbReference type="EMBL" id="PFUW01000016">
    <property type="protein sequence ID" value="PJB04176.1"/>
    <property type="molecule type" value="Genomic_DNA"/>
</dbReference>
<dbReference type="Proteomes" id="UP000230713">
    <property type="component" value="Unassembled WGS sequence"/>
</dbReference>
<dbReference type="EMBL" id="PCUF01000008">
    <property type="protein sequence ID" value="PIN66688.1"/>
    <property type="molecule type" value="Genomic_DNA"/>
</dbReference>
<accession>A0A2H9M2H6</accession>
<dbReference type="EMBL" id="PETW01000001">
    <property type="protein sequence ID" value="PIV46669.1"/>
    <property type="molecule type" value="Genomic_DNA"/>
</dbReference>
<dbReference type="Pfam" id="PF13456">
    <property type="entry name" value="RVT_3"/>
    <property type="match status" value="1"/>
</dbReference>
<dbReference type="InterPro" id="IPR002156">
    <property type="entry name" value="RNaseH_domain"/>
</dbReference>
<evidence type="ECO:0000259" key="1">
    <source>
        <dbReference type="PROSITE" id="PS50879"/>
    </source>
</evidence>
<dbReference type="Proteomes" id="UP000230477">
    <property type="component" value="Unassembled WGS sequence"/>
</dbReference>
<dbReference type="EMBL" id="PFFF01000033">
    <property type="protein sequence ID" value="PIV89709.1"/>
    <property type="molecule type" value="Genomic_DNA"/>
</dbReference>
<dbReference type="CDD" id="cd09279">
    <property type="entry name" value="RNase_HI_like"/>
    <property type="match status" value="1"/>
</dbReference>
<accession>A0A2H9N2Z3</accession>
<evidence type="ECO:0000313" key="5">
    <source>
        <dbReference type="EMBL" id="PIV89709.1"/>
    </source>
</evidence>
<feature type="domain" description="RNase H type-1" evidence="1">
    <location>
        <begin position="1"/>
        <end position="130"/>
    </location>
</feature>
<dbReference type="SUPFAM" id="SSF53098">
    <property type="entry name" value="Ribonuclease H-like"/>
    <property type="match status" value="1"/>
</dbReference>
<name>A0A2G9LJE9_HUBC1</name>
<evidence type="ECO:0000313" key="6">
    <source>
        <dbReference type="EMBL" id="PIX28213.1"/>
    </source>
</evidence>
<dbReference type="PANTHER" id="PTHR47723">
    <property type="entry name" value="OS05G0353850 PROTEIN"/>
    <property type="match status" value="1"/>
</dbReference>
<dbReference type="InterPro" id="IPR053151">
    <property type="entry name" value="RNase_H-like"/>
</dbReference>
<reference evidence="10 11" key="2">
    <citation type="submission" date="2017-09" db="EMBL/GenBank/DDBJ databases">
        <title>Depth-based differentiation of microbial function through sediment-hosted aquifers and enrichment of novel symbionts in the deep terrestrial subsurface.</title>
        <authorList>
            <person name="Probst A.J."/>
            <person name="Ladd B."/>
            <person name="Jarett J.K."/>
            <person name="Geller-Mcgrath D.E."/>
            <person name="Sieber C.M.K."/>
            <person name="Emerson J.B."/>
            <person name="Anantharaman K."/>
            <person name="Thomas B.C."/>
            <person name="Malmstrom R."/>
            <person name="Stieglmeier M."/>
            <person name="Klingl A."/>
            <person name="Woyke T."/>
            <person name="Ryan C.M."/>
            <person name="Banfield J.F."/>
        </authorList>
    </citation>
    <scope>NUCLEOTIDE SEQUENCE [LARGE SCALE GENOMIC DNA]</scope>
</reference>
<dbReference type="Proteomes" id="UP000228989">
    <property type="component" value="Unassembled WGS sequence"/>
</dbReference>
<dbReference type="PROSITE" id="PS50879">
    <property type="entry name" value="RNASE_H_1"/>
    <property type="match status" value="1"/>
</dbReference>
<sequence>MEISIFTDGGARRNPGPAAGGVIIRDKEGKIIFKNGFFFGIKTNNQAEYLALIEGLEAAKGLGATQIKCFLDSELIVKQLTKEYRVKNHDLKELYFKVMQIGGRFKNIVFLHIPRAENSEADALVNEVLDNSSKQKVVSS</sequence>
<evidence type="ECO:0000313" key="11">
    <source>
        <dbReference type="Proteomes" id="UP000228888"/>
    </source>
</evidence>
<accession>A0A2H9P8R7</accession>
<dbReference type="InterPro" id="IPR012337">
    <property type="entry name" value="RNaseH-like_sf"/>
</dbReference>
<dbReference type="Proteomes" id="UP000231449">
    <property type="component" value="Unassembled WGS sequence"/>
</dbReference>
<evidence type="ECO:0000313" key="12">
    <source>
        <dbReference type="Proteomes" id="UP000229789"/>
    </source>
</evidence>
<proteinExistence type="predicted"/>
<evidence type="ECO:0000313" key="8">
    <source>
        <dbReference type="EMBL" id="PJB04176.1"/>
    </source>
</evidence>
<evidence type="ECO:0000313" key="4">
    <source>
        <dbReference type="EMBL" id="PIV46669.1"/>
    </source>
</evidence>
<dbReference type="PANTHER" id="PTHR47723:SF19">
    <property type="entry name" value="POLYNUCLEOTIDYL TRANSFERASE, RIBONUCLEASE H-LIKE SUPERFAMILY PROTEIN"/>
    <property type="match status" value="1"/>
</dbReference>
<evidence type="ECO:0000313" key="7">
    <source>
        <dbReference type="EMBL" id="PIY99902.1"/>
    </source>
</evidence>
<dbReference type="Proteomes" id="UP000228874">
    <property type="component" value="Unassembled WGS sequence"/>
</dbReference>
<dbReference type="GO" id="GO:0003676">
    <property type="term" value="F:nucleic acid binding"/>
    <property type="evidence" value="ECO:0007669"/>
    <property type="project" value="InterPro"/>
</dbReference>
<gene>
    <name evidence="9" type="ORF">CO072_00690</name>
    <name evidence="8" type="ORF">CO124_00915</name>
    <name evidence="4" type="ORF">COS22_00110</name>
    <name evidence="3" type="ORF">COS45_01085</name>
    <name evidence="5" type="ORF">COW47_01460</name>
    <name evidence="2" type="ORF">COW69_00965</name>
    <name evidence="7" type="ORF">COY63_01030</name>
    <name evidence="6" type="ORF">COZ66_00655</name>
</gene>
<dbReference type="Proteomes" id="UP000231232">
    <property type="component" value="Unassembled WGS sequence"/>
</dbReference>
<dbReference type="GO" id="GO:0004523">
    <property type="term" value="F:RNA-DNA hybrid ribonuclease activity"/>
    <property type="evidence" value="ECO:0007669"/>
    <property type="project" value="InterPro"/>
</dbReference>
<evidence type="ECO:0000313" key="2">
    <source>
        <dbReference type="EMBL" id="PIN66688.1"/>
    </source>
</evidence>
<protein>
    <submittedName>
        <fullName evidence="2">Ribonuclease H</fullName>
    </submittedName>
</protein>
<dbReference type="EMBL" id="PFIH01000020">
    <property type="protein sequence ID" value="PIX28213.1"/>
    <property type="molecule type" value="Genomic_DNA"/>
</dbReference>
<evidence type="ECO:0000313" key="3">
    <source>
        <dbReference type="EMBL" id="PIV13782.1"/>
    </source>
</evidence>
<accession>A0A2H9RDD0</accession>
<dbReference type="EMBL" id="PEUT01000026">
    <property type="protein sequence ID" value="PIV13782.1"/>
    <property type="molecule type" value="Genomic_DNA"/>
</dbReference>
<reference evidence="2 12" key="1">
    <citation type="submission" date="2017-09" db="EMBL/GenBank/DDBJ databases">
        <title>Depth-based differentiation of microbial function through sediment-hosted aquifers and enrichment of novel symbionts in the deep terrestrial subsurface.</title>
        <authorList>
            <person name="Probst A.J."/>
            <person name="Ladd B."/>
            <person name="Jarett J.K."/>
            <person name="Geller-Mcgrath D.E."/>
            <person name="Sieber C.M."/>
            <person name="Emerson J.B."/>
            <person name="Anantharaman K."/>
            <person name="Thomas B.C."/>
            <person name="Malmstrom R."/>
            <person name="Stieglmeier M."/>
            <person name="Klingl A."/>
            <person name="Woyke T."/>
            <person name="Ryan C.M."/>
            <person name="Banfield J.F."/>
        </authorList>
    </citation>
    <scope>NUCLEOTIDE SEQUENCE [LARGE SCALE GENOMIC DNA]</scope>
    <source>
        <strain evidence="4">CG02_land_8_20_14_3_00_31_209</strain>
        <strain evidence="3">CG03_land_8_20_14_0_80_31_114</strain>
        <strain evidence="5">CG17_big_fil_post_rev_8_21_14_2_50_31_73</strain>
        <strain evidence="2">CG18_big_fil_WC_8_21_14_2_50_31_19</strain>
        <strain evidence="7">CG_4_10_14_0_8_um_filter_31_133</strain>
        <strain evidence="6">CG_4_8_14_3_um_filter</strain>
        <strain evidence="9">CG_4_9_14_0_8_um_filter_31_21</strain>
        <strain evidence="8">CG_4_9_14_3_um_filter_31_125</strain>
    </source>
</reference>
<dbReference type="EMBL" id="PFSX01000019">
    <property type="protein sequence ID" value="PJC01607.1"/>
    <property type="molecule type" value="Genomic_DNA"/>
</dbReference>
<comment type="caution">
    <text evidence="2">The sequence shown here is derived from an EMBL/GenBank/DDBJ whole genome shotgun (WGS) entry which is preliminary data.</text>
</comment>
<dbReference type="Gene3D" id="3.30.420.10">
    <property type="entry name" value="Ribonuclease H-like superfamily/Ribonuclease H"/>
    <property type="match status" value="1"/>
</dbReference>
<dbReference type="Proteomes" id="UP000229789">
    <property type="component" value="Unassembled WGS sequence"/>
</dbReference>